<protein>
    <submittedName>
        <fullName evidence="2">Uncharacterized protein</fullName>
    </submittedName>
</protein>
<reference evidence="3" key="1">
    <citation type="journal article" date="2021" name="Syst. Appl. Microbiol.">
        <title>Roseomonas hellenica sp. nov., isolated from roots of wild-growing Alkanna tinctoria.</title>
        <authorList>
            <person name="Rat A."/>
            <person name="Naranjo H.D."/>
            <person name="Lebbe L."/>
            <person name="Cnockaert M."/>
            <person name="Krigas N."/>
            <person name="Grigoriadou K."/>
            <person name="Maloupa E."/>
            <person name="Willems A."/>
        </authorList>
    </citation>
    <scope>NUCLEOTIDE SEQUENCE [LARGE SCALE GENOMIC DNA]</scope>
    <source>
        <strain evidence="3">LMG 31159</strain>
    </source>
</reference>
<keyword evidence="3" id="KW-1185">Reference proteome</keyword>
<dbReference type="Proteomes" id="UP000698752">
    <property type="component" value="Unassembled WGS sequence"/>
</dbReference>
<keyword evidence="1" id="KW-0812">Transmembrane</keyword>
<dbReference type="EMBL" id="JAAEDI010000009">
    <property type="protein sequence ID" value="MBR0649964.1"/>
    <property type="molecule type" value="Genomic_DNA"/>
</dbReference>
<evidence type="ECO:0000256" key="1">
    <source>
        <dbReference type="SAM" id="Phobius"/>
    </source>
</evidence>
<comment type="caution">
    <text evidence="2">The sequence shown here is derived from an EMBL/GenBank/DDBJ whole genome shotgun (WGS) entry which is preliminary data.</text>
</comment>
<evidence type="ECO:0000313" key="3">
    <source>
        <dbReference type="Proteomes" id="UP000698752"/>
    </source>
</evidence>
<name>A0ABS5EG15_9PROT</name>
<keyword evidence="1" id="KW-1133">Transmembrane helix</keyword>
<accession>A0ABS5EG15</accession>
<evidence type="ECO:0000313" key="2">
    <source>
        <dbReference type="EMBL" id="MBR0649964.1"/>
    </source>
</evidence>
<dbReference type="RefSeq" id="WP_211868336.1">
    <property type="nucleotide sequence ID" value="NZ_JAAEDI010000009.1"/>
</dbReference>
<feature type="transmembrane region" description="Helical" evidence="1">
    <location>
        <begin position="37"/>
        <end position="57"/>
    </location>
</feature>
<sequence>MVRYVAYCWAGTLGLLAVVWAVTGFQSLGVEGHARIALILGILFTTGVASVLIALVFHNSRSGKDEEFYVRVPTAPLLNVSCPHHPPHIRRLHEISGYRIAAPVGGGRRGDSQPMAAR</sequence>
<gene>
    <name evidence="2" type="ORF">GXW78_09840</name>
</gene>
<keyword evidence="1" id="KW-0472">Membrane</keyword>
<organism evidence="2 3">
    <name type="scientific">Neoroseomonas terrae</name>
    <dbReference type="NCBI Taxonomy" id="424799"/>
    <lineage>
        <taxon>Bacteria</taxon>
        <taxon>Pseudomonadati</taxon>
        <taxon>Pseudomonadota</taxon>
        <taxon>Alphaproteobacteria</taxon>
        <taxon>Acetobacterales</taxon>
        <taxon>Acetobacteraceae</taxon>
        <taxon>Neoroseomonas</taxon>
    </lineage>
</organism>
<proteinExistence type="predicted"/>